<dbReference type="PANTHER" id="PTHR43205:SF7">
    <property type="entry name" value="PROSTAGLANDIN REDUCTASE 1"/>
    <property type="match status" value="1"/>
</dbReference>
<dbReference type="SUPFAM" id="SSF50129">
    <property type="entry name" value="GroES-like"/>
    <property type="match status" value="1"/>
</dbReference>
<feature type="domain" description="Alcohol dehydrogenase-like C-terminal" evidence="2">
    <location>
        <begin position="162"/>
        <end position="253"/>
    </location>
</feature>
<dbReference type="Pfam" id="PF16884">
    <property type="entry name" value="ADH_N_2"/>
    <property type="match status" value="1"/>
</dbReference>
<dbReference type="GO" id="GO:0016628">
    <property type="term" value="F:oxidoreductase activity, acting on the CH-CH group of donors, NAD or NADP as acceptor"/>
    <property type="evidence" value="ECO:0007669"/>
    <property type="project" value="InterPro"/>
</dbReference>
<dbReference type="Gene3D" id="3.90.180.10">
    <property type="entry name" value="Medium-chain alcohol dehydrogenases, catalytic domain"/>
    <property type="match status" value="1"/>
</dbReference>
<accession>A0A382QNM3</accession>
<keyword evidence="1" id="KW-0560">Oxidoreductase</keyword>
<dbReference type="InterPro" id="IPR036291">
    <property type="entry name" value="NAD(P)-bd_dom_sf"/>
</dbReference>
<dbReference type="AlphaFoldDB" id="A0A382QNM3"/>
<dbReference type="InterPro" id="IPR013149">
    <property type="entry name" value="ADH-like_C"/>
</dbReference>
<feature type="domain" description="Oxidoreductase N-terminal" evidence="3">
    <location>
        <begin position="12"/>
        <end position="117"/>
    </location>
</feature>
<dbReference type="InterPro" id="IPR045010">
    <property type="entry name" value="MDR_fam"/>
</dbReference>
<dbReference type="CDD" id="cd05288">
    <property type="entry name" value="PGDH"/>
    <property type="match status" value="1"/>
</dbReference>
<dbReference type="InterPro" id="IPR041694">
    <property type="entry name" value="ADH_N_2"/>
</dbReference>
<evidence type="ECO:0000256" key="1">
    <source>
        <dbReference type="ARBA" id="ARBA00023002"/>
    </source>
</evidence>
<organism evidence="4">
    <name type="scientific">marine metagenome</name>
    <dbReference type="NCBI Taxonomy" id="408172"/>
    <lineage>
        <taxon>unclassified sequences</taxon>
        <taxon>metagenomes</taxon>
        <taxon>ecological metagenomes</taxon>
    </lineage>
</organism>
<evidence type="ECO:0008006" key="5">
    <source>
        <dbReference type="Google" id="ProtNLM"/>
    </source>
</evidence>
<evidence type="ECO:0000259" key="2">
    <source>
        <dbReference type="Pfam" id="PF00107"/>
    </source>
</evidence>
<reference evidence="4" key="1">
    <citation type="submission" date="2018-05" db="EMBL/GenBank/DDBJ databases">
        <authorList>
            <person name="Lanie J.A."/>
            <person name="Ng W.-L."/>
            <person name="Kazmierczak K.M."/>
            <person name="Andrzejewski T.M."/>
            <person name="Davidsen T.M."/>
            <person name="Wayne K.J."/>
            <person name="Tettelin H."/>
            <person name="Glass J.I."/>
            <person name="Rusch D."/>
            <person name="Podicherti R."/>
            <person name="Tsui H.-C.T."/>
            <person name="Winkler M.E."/>
        </authorList>
    </citation>
    <scope>NUCLEOTIDE SEQUENCE</scope>
</reference>
<feature type="non-terminal residue" evidence="4">
    <location>
        <position position="258"/>
    </location>
</feature>
<dbReference type="Pfam" id="PF00107">
    <property type="entry name" value="ADH_zinc_N"/>
    <property type="match status" value="1"/>
</dbReference>
<gene>
    <name evidence="4" type="ORF">METZ01_LOCUS338785</name>
</gene>
<protein>
    <recommendedName>
        <fullName evidence="5">Enoyl reductase (ER) domain-containing protein</fullName>
    </recommendedName>
</protein>
<dbReference type="EMBL" id="UINC01115131">
    <property type="protein sequence ID" value="SVC85931.1"/>
    <property type="molecule type" value="Genomic_DNA"/>
</dbReference>
<proteinExistence type="predicted"/>
<dbReference type="SUPFAM" id="SSF51735">
    <property type="entry name" value="NAD(P)-binding Rossmann-fold domains"/>
    <property type="match status" value="1"/>
</dbReference>
<evidence type="ECO:0000313" key="4">
    <source>
        <dbReference type="EMBL" id="SVC85931.1"/>
    </source>
</evidence>
<sequence>MTTKIQRNNNRVVLTAPLDGKPQPEDFKTISEPIPEPADGEMLIRHIYLSLDPYQRSMIAGRHGAARPLSEGDMPNGETVGQVVQSRHPSFAEGDYVRHFGGWQKYSVSDGTQTFTVDPEQAPLSTYVGVLGMPGLTAYASMIELAEVEAGQTVLVSAAHGPVGSMVGQIAIQQGATAIGIAGSDEKCRLVVEDLGFSACINYKNKRYPGSLEDALPNGADIYHDNVGGDMLAEALSVLKNYGPVILCGLISHYNDPS</sequence>
<evidence type="ECO:0000259" key="3">
    <source>
        <dbReference type="Pfam" id="PF16884"/>
    </source>
</evidence>
<dbReference type="InterPro" id="IPR011032">
    <property type="entry name" value="GroES-like_sf"/>
</dbReference>
<dbReference type="PANTHER" id="PTHR43205">
    <property type="entry name" value="PROSTAGLANDIN REDUCTASE"/>
    <property type="match status" value="1"/>
</dbReference>
<dbReference type="Gene3D" id="3.40.50.720">
    <property type="entry name" value="NAD(P)-binding Rossmann-like Domain"/>
    <property type="match status" value="1"/>
</dbReference>
<name>A0A382QNM3_9ZZZZ</name>